<name>A0A0A0EP26_9GAMM</name>
<feature type="domain" description="DUF5666" evidence="1">
    <location>
        <begin position="71"/>
        <end position="118"/>
    </location>
</feature>
<dbReference type="Proteomes" id="UP000030017">
    <property type="component" value="Unassembled WGS sequence"/>
</dbReference>
<dbReference type="Pfam" id="PF18914">
    <property type="entry name" value="DUF5666"/>
    <property type="match status" value="1"/>
</dbReference>
<gene>
    <name evidence="2" type="ORF">N792_09390</name>
</gene>
<accession>A0A0A0EP26</accession>
<dbReference type="EMBL" id="AVPS01000005">
    <property type="protein sequence ID" value="KGM51843.1"/>
    <property type="molecule type" value="Genomic_DNA"/>
</dbReference>
<evidence type="ECO:0000259" key="1">
    <source>
        <dbReference type="Pfam" id="PF18914"/>
    </source>
</evidence>
<keyword evidence="3" id="KW-1185">Reference proteome</keyword>
<organism evidence="2 3">
    <name type="scientific">Lysobacter concretionis Ko07 = DSM 16239</name>
    <dbReference type="NCBI Taxonomy" id="1122185"/>
    <lineage>
        <taxon>Bacteria</taxon>
        <taxon>Pseudomonadati</taxon>
        <taxon>Pseudomonadota</taxon>
        <taxon>Gammaproteobacteria</taxon>
        <taxon>Lysobacterales</taxon>
        <taxon>Lysobacteraceae</taxon>
        <taxon>Novilysobacter</taxon>
    </lineage>
</organism>
<protein>
    <recommendedName>
        <fullName evidence="1">DUF5666 domain-containing protein</fullName>
    </recommendedName>
</protein>
<comment type="caution">
    <text evidence="2">The sequence shown here is derived from an EMBL/GenBank/DDBJ whole genome shotgun (WGS) entry which is preliminary data.</text>
</comment>
<reference evidence="2 3" key="1">
    <citation type="submission" date="2013-08" db="EMBL/GenBank/DDBJ databases">
        <title>Genome sequencing of Lysobacter.</title>
        <authorList>
            <person name="Zhang S."/>
            <person name="Wang G."/>
        </authorList>
    </citation>
    <scope>NUCLEOTIDE SEQUENCE [LARGE SCALE GENOMIC DNA]</scope>
    <source>
        <strain evidence="2 3">Ko07</strain>
    </source>
</reference>
<evidence type="ECO:0000313" key="2">
    <source>
        <dbReference type="EMBL" id="KGM51843.1"/>
    </source>
</evidence>
<dbReference type="AlphaFoldDB" id="A0A0A0EP26"/>
<sequence>MEGLERGDVIRVEVASSGRELWARSIEVVRNVRDGGYGGYDGGYGQDLRGAVAFVDPRARWISLDGGGYGNATRVRYDSRTTVEYRGRRYRPEDLERGDLVRIEARRIGNNEWLAERIVVERSAR</sequence>
<dbReference type="InterPro" id="IPR043724">
    <property type="entry name" value="DUF5666"/>
</dbReference>
<evidence type="ECO:0000313" key="3">
    <source>
        <dbReference type="Proteomes" id="UP000030017"/>
    </source>
</evidence>
<proteinExistence type="predicted"/>